<evidence type="ECO:0000256" key="1">
    <source>
        <dbReference type="ARBA" id="ARBA00022723"/>
    </source>
</evidence>
<dbReference type="OMA" id="KLEWHEN"/>
<dbReference type="GeneID" id="107771270"/>
<dbReference type="SMR" id="A0A1S3Y1J7"/>
<dbReference type="InterPro" id="IPR013087">
    <property type="entry name" value="Znf_C2H2_type"/>
</dbReference>
<evidence type="ECO:0000256" key="5">
    <source>
        <dbReference type="SAM" id="MobiDB-lite"/>
    </source>
</evidence>
<name>A0A1S3Y1J7_TOBAC</name>
<dbReference type="Proteomes" id="UP000790787">
    <property type="component" value="Chromosome 3"/>
</dbReference>
<reference evidence="7" key="1">
    <citation type="journal article" date="2014" name="Nat. Commun.">
        <title>The tobacco genome sequence and its comparison with those of tomato and potato.</title>
        <authorList>
            <person name="Sierro N."/>
            <person name="Battey J.N."/>
            <person name="Ouadi S."/>
            <person name="Bakaher N."/>
            <person name="Bovet L."/>
            <person name="Willig A."/>
            <person name="Goepfert S."/>
            <person name="Peitsch M.C."/>
            <person name="Ivanov N.V."/>
        </authorList>
    </citation>
    <scope>NUCLEOTIDE SEQUENCE [LARGE SCALE GENOMIC DNA]</scope>
</reference>
<evidence type="ECO:0000313" key="8">
    <source>
        <dbReference type="RefSeq" id="XP_016446098.1"/>
    </source>
</evidence>
<reference evidence="8" key="2">
    <citation type="submission" date="2025-08" db="UniProtKB">
        <authorList>
            <consortium name="RefSeq"/>
        </authorList>
    </citation>
    <scope>IDENTIFICATION</scope>
    <source>
        <tissue evidence="8">Leaf</tissue>
    </source>
</reference>
<keyword evidence="2 4" id="KW-0863">Zinc-finger</keyword>
<dbReference type="KEGG" id="nta:107771270"/>
<dbReference type="RefSeq" id="XP_016446098.1">
    <property type="nucleotide sequence ID" value="XM_016590612.1"/>
</dbReference>
<dbReference type="AlphaFoldDB" id="A0A1S3Y1J7"/>
<dbReference type="PaxDb" id="4097-A0A1S3Y1J7"/>
<dbReference type="SMART" id="SM00355">
    <property type="entry name" value="ZnF_C2H2"/>
    <property type="match status" value="4"/>
</dbReference>
<accession>A0A1S3Y1J7</accession>
<dbReference type="PROSITE" id="PS00028">
    <property type="entry name" value="ZINC_FINGER_C2H2_1"/>
    <property type="match status" value="4"/>
</dbReference>
<evidence type="ECO:0000256" key="4">
    <source>
        <dbReference type="PROSITE-ProRule" id="PRU00042"/>
    </source>
</evidence>
<evidence type="ECO:0000313" key="7">
    <source>
        <dbReference type="Proteomes" id="UP000790787"/>
    </source>
</evidence>
<dbReference type="PANTHER" id="PTHR46869:SF7">
    <property type="entry name" value="ZINC FINGER PROTEIN ZAT9-LIKE"/>
    <property type="match status" value="1"/>
</dbReference>
<evidence type="ECO:0000259" key="6">
    <source>
        <dbReference type="PROSITE" id="PS50157"/>
    </source>
</evidence>
<dbReference type="OrthoDB" id="6077919at2759"/>
<dbReference type="RefSeq" id="XP_016446098.1">
    <property type="nucleotide sequence ID" value="XM_016590612.2"/>
</dbReference>
<sequence length="458" mass="51240">MEETPEQKHRCRFCNQSCSSGRSLGGHMRVHLDLISAEKKQKIEAENKMGSEEEEEGDNHFDNLSISEQSDCSMSQEKGNNISTNDVDDIDSVGYGLRENPRKSWRVSELKLSSMKTKNLCKECGKEFSSTQALSGHLRTHSKKGTTEKSHICEKCGKGFASTRALYGHMKVHVKRSRDDQESESSKQSLSDFETVCPIRKKRSKIKYKTDANPESSYAISEVEETEEAAKTLMMLSCGVRDWDEYLSISKPLKNENVSIPETKAGCSDSGCVDGYEKKCENEVINDEFSGKLMMINTEITRVCYSTTILGLDNDPRSDLAFLNSCSVKNAGVDFQVLNPEKNFVSDMVNSQLERIDNSPVELGTIGVMRTSPEPIKSKDHKCPICFKIFPSGQSLGGHKRAHYTGFNESKTKETMVKKLEDLTDNHRSFDLNNPVNVVDGGEKDVVELNLWWVGGSS</sequence>
<dbReference type="GO" id="GO:0008270">
    <property type="term" value="F:zinc ion binding"/>
    <property type="evidence" value="ECO:0007669"/>
    <property type="project" value="UniProtKB-KW"/>
</dbReference>
<evidence type="ECO:0000256" key="3">
    <source>
        <dbReference type="ARBA" id="ARBA00022833"/>
    </source>
</evidence>
<keyword evidence="1" id="KW-0479">Metal-binding</keyword>
<feature type="domain" description="C2H2-type" evidence="6">
    <location>
        <begin position="119"/>
        <end position="146"/>
    </location>
</feature>
<evidence type="ECO:0000256" key="2">
    <source>
        <dbReference type="ARBA" id="ARBA00022771"/>
    </source>
</evidence>
<dbReference type="Gene3D" id="3.30.160.60">
    <property type="entry name" value="Classic Zinc Finger"/>
    <property type="match status" value="2"/>
</dbReference>
<dbReference type="SUPFAM" id="SSF57667">
    <property type="entry name" value="beta-beta-alpha zinc fingers"/>
    <property type="match status" value="2"/>
</dbReference>
<feature type="compositionally biased region" description="Basic and acidic residues" evidence="5">
    <location>
        <begin position="42"/>
        <end position="51"/>
    </location>
</feature>
<keyword evidence="7" id="KW-1185">Reference proteome</keyword>
<keyword evidence="3" id="KW-0862">Zinc</keyword>
<protein>
    <submittedName>
        <fullName evidence="8">Uncharacterized protein LOC107771270</fullName>
    </submittedName>
    <submittedName>
        <fullName evidence="8">Zinc finger protein ZAT9-like</fullName>
    </submittedName>
</protein>
<proteinExistence type="predicted"/>
<feature type="domain" description="C2H2-type" evidence="6">
    <location>
        <begin position="381"/>
        <end position="403"/>
    </location>
</feature>
<dbReference type="FunFam" id="3.30.160.60:FF:000446">
    <property type="entry name" value="Zinc finger protein"/>
    <property type="match status" value="1"/>
</dbReference>
<dbReference type="PANTHER" id="PTHR46869">
    <property type="entry name" value="C2H2-LIKE ZINC FINGER PROTEIN"/>
    <property type="match status" value="1"/>
</dbReference>
<dbReference type="PROSITE" id="PS50157">
    <property type="entry name" value="ZINC_FINGER_C2H2_2"/>
    <property type="match status" value="3"/>
</dbReference>
<feature type="domain" description="C2H2-type" evidence="6">
    <location>
        <begin position="151"/>
        <end position="178"/>
    </location>
</feature>
<dbReference type="Pfam" id="PF13894">
    <property type="entry name" value="zf-C2H2_4"/>
    <property type="match status" value="1"/>
</dbReference>
<feature type="region of interest" description="Disordered" evidence="5">
    <location>
        <begin position="42"/>
        <end position="65"/>
    </location>
</feature>
<dbReference type="Pfam" id="PF13912">
    <property type="entry name" value="zf-C2H2_6"/>
    <property type="match status" value="3"/>
</dbReference>
<dbReference type="InterPro" id="IPR036236">
    <property type="entry name" value="Znf_C2H2_sf"/>
</dbReference>
<dbReference type="STRING" id="4097.A0A1S3Y1J7"/>
<gene>
    <name evidence="8" type="primary">LOC107771270</name>
</gene>
<organism evidence="7 8">
    <name type="scientific">Nicotiana tabacum</name>
    <name type="common">Common tobacco</name>
    <dbReference type="NCBI Taxonomy" id="4097"/>
    <lineage>
        <taxon>Eukaryota</taxon>
        <taxon>Viridiplantae</taxon>
        <taxon>Streptophyta</taxon>
        <taxon>Embryophyta</taxon>
        <taxon>Tracheophyta</taxon>
        <taxon>Spermatophyta</taxon>
        <taxon>Magnoliopsida</taxon>
        <taxon>eudicotyledons</taxon>
        <taxon>Gunneridae</taxon>
        <taxon>Pentapetalae</taxon>
        <taxon>asterids</taxon>
        <taxon>lamiids</taxon>
        <taxon>Solanales</taxon>
        <taxon>Solanaceae</taxon>
        <taxon>Nicotianoideae</taxon>
        <taxon>Nicotianeae</taxon>
        <taxon>Nicotiana</taxon>
    </lineage>
</organism>